<dbReference type="Proteomes" id="UP001596119">
    <property type="component" value="Unassembled WGS sequence"/>
</dbReference>
<feature type="region of interest" description="Disordered" evidence="1">
    <location>
        <begin position="142"/>
        <end position="181"/>
    </location>
</feature>
<keyword evidence="3" id="KW-1185">Reference proteome</keyword>
<feature type="compositionally biased region" description="Low complexity" evidence="1">
    <location>
        <begin position="170"/>
        <end position="181"/>
    </location>
</feature>
<sequence length="181" mass="19448">MRHEFAEWPEGPDIERYPAGLRDTGPGWDVPDPVQELGRLAVDSELQAPAVHDGAQADEGVRRTLGGLALDHADDGAAPPAATDFREPPEIDPRQAELRALDLDGADIRPTVESGATQSSEITCANGRQAIYKPSAGEFRSEQLFGEPVRTDVPSGTYGERAPRCTRWTGSSDSGSSRRPS</sequence>
<evidence type="ECO:0000313" key="2">
    <source>
        <dbReference type="EMBL" id="MFC5947927.1"/>
    </source>
</evidence>
<dbReference type="EMBL" id="JBHSQK010000011">
    <property type="protein sequence ID" value="MFC5947927.1"/>
    <property type="molecule type" value="Genomic_DNA"/>
</dbReference>
<evidence type="ECO:0000256" key="1">
    <source>
        <dbReference type="SAM" id="MobiDB-lite"/>
    </source>
</evidence>
<evidence type="ECO:0000313" key="3">
    <source>
        <dbReference type="Proteomes" id="UP001596119"/>
    </source>
</evidence>
<reference evidence="3" key="1">
    <citation type="journal article" date="2019" name="Int. J. Syst. Evol. Microbiol.">
        <title>The Global Catalogue of Microorganisms (GCM) 10K type strain sequencing project: providing services to taxonomists for standard genome sequencing and annotation.</title>
        <authorList>
            <consortium name="The Broad Institute Genomics Platform"/>
            <consortium name="The Broad Institute Genome Sequencing Center for Infectious Disease"/>
            <person name="Wu L."/>
            <person name="Ma J."/>
        </authorList>
    </citation>
    <scope>NUCLEOTIDE SEQUENCE [LARGE SCALE GENOMIC DNA]</scope>
    <source>
        <strain evidence="3">CGMCC 4.7397</strain>
    </source>
</reference>
<gene>
    <name evidence="2" type="ORF">ACFQH9_06535</name>
</gene>
<accession>A0ABW1I6C4</accession>
<dbReference type="RefSeq" id="WP_379564989.1">
    <property type="nucleotide sequence ID" value="NZ_JBHSQK010000011.1"/>
</dbReference>
<feature type="region of interest" description="Disordered" evidence="1">
    <location>
        <begin position="1"/>
        <end position="30"/>
    </location>
</feature>
<protein>
    <submittedName>
        <fullName evidence="2">Uncharacterized protein</fullName>
    </submittedName>
</protein>
<proteinExistence type="predicted"/>
<feature type="region of interest" description="Disordered" evidence="1">
    <location>
        <begin position="70"/>
        <end position="90"/>
    </location>
</feature>
<comment type="caution">
    <text evidence="2">The sequence shown here is derived from an EMBL/GenBank/DDBJ whole genome shotgun (WGS) entry which is preliminary data.</text>
</comment>
<organism evidence="2 3">
    <name type="scientific">Pseudonocardia lutea</name>
    <dbReference type="NCBI Taxonomy" id="2172015"/>
    <lineage>
        <taxon>Bacteria</taxon>
        <taxon>Bacillati</taxon>
        <taxon>Actinomycetota</taxon>
        <taxon>Actinomycetes</taxon>
        <taxon>Pseudonocardiales</taxon>
        <taxon>Pseudonocardiaceae</taxon>
        <taxon>Pseudonocardia</taxon>
    </lineage>
</organism>
<name>A0ABW1I6C4_9PSEU</name>
<feature type="compositionally biased region" description="Low complexity" evidence="1">
    <location>
        <begin position="70"/>
        <end position="82"/>
    </location>
</feature>